<feature type="chain" id="PRO_5032550503" evidence="1">
    <location>
        <begin position="25"/>
        <end position="219"/>
    </location>
</feature>
<dbReference type="Pfam" id="PF07486">
    <property type="entry name" value="Hydrolase_2"/>
    <property type="match status" value="1"/>
</dbReference>
<dbReference type="Proteomes" id="UP000561438">
    <property type="component" value="Unassembled WGS sequence"/>
</dbReference>
<organism evidence="3 4">
    <name type="scientific">Qipengyuania atrilutea</name>
    <dbReference type="NCBI Taxonomy" id="2744473"/>
    <lineage>
        <taxon>Bacteria</taxon>
        <taxon>Pseudomonadati</taxon>
        <taxon>Pseudomonadota</taxon>
        <taxon>Alphaproteobacteria</taxon>
        <taxon>Sphingomonadales</taxon>
        <taxon>Erythrobacteraceae</taxon>
        <taxon>Qipengyuania</taxon>
    </lineage>
</organism>
<feature type="signal peptide" evidence="1">
    <location>
        <begin position="1"/>
        <end position="24"/>
    </location>
</feature>
<feature type="domain" description="Cell wall hydrolase SleB" evidence="2">
    <location>
        <begin position="114"/>
        <end position="218"/>
    </location>
</feature>
<dbReference type="EMBL" id="JABWGV010000002">
    <property type="protein sequence ID" value="NVD44471.1"/>
    <property type="molecule type" value="Genomic_DNA"/>
</dbReference>
<name>A0A850GY16_9SPHN</name>
<evidence type="ECO:0000313" key="4">
    <source>
        <dbReference type="Proteomes" id="UP000561438"/>
    </source>
</evidence>
<evidence type="ECO:0000256" key="1">
    <source>
        <dbReference type="SAM" id="SignalP"/>
    </source>
</evidence>
<dbReference type="InterPro" id="IPR011105">
    <property type="entry name" value="Cell_wall_hydrolase_SleB"/>
</dbReference>
<comment type="caution">
    <text evidence="3">The sequence shown here is derived from an EMBL/GenBank/DDBJ whole genome shotgun (WGS) entry which is preliminary data.</text>
</comment>
<keyword evidence="1" id="KW-0732">Signal</keyword>
<keyword evidence="4" id="KW-1185">Reference proteome</keyword>
<keyword evidence="3" id="KW-0378">Hydrolase</keyword>
<dbReference type="InterPro" id="IPR042047">
    <property type="entry name" value="SleB_dom1"/>
</dbReference>
<dbReference type="RefSeq" id="WP_176266802.1">
    <property type="nucleotide sequence ID" value="NZ_JABWGV010000002.1"/>
</dbReference>
<dbReference type="Gene3D" id="1.10.10.2520">
    <property type="entry name" value="Cell wall hydrolase SleB, domain 1"/>
    <property type="match status" value="1"/>
</dbReference>
<protein>
    <submittedName>
        <fullName evidence="3">Cell wall hydrolase</fullName>
    </submittedName>
</protein>
<evidence type="ECO:0000259" key="2">
    <source>
        <dbReference type="Pfam" id="PF07486"/>
    </source>
</evidence>
<sequence>MTRKTIKFSAAAVAATMIFTLANAEGSYAFAQEEQITEPAAQVAAPVLTDEVVPVFEAGEVVQPIPEETEEDERANAAATASSLRELVALTDTSGDLSENMQCLAGAIYFESRGEPLSGQLAVGQVIVNRAESQRFPSDYCGVVFQRSQFSFVRGGAMPKIRTNSAAWRNAKALAHIAHQGTWDSEAGDSLYFHAKYVKPRWASRKEARVTINRHIFYR</sequence>
<evidence type="ECO:0000313" key="3">
    <source>
        <dbReference type="EMBL" id="NVD44471.1"/>
    </source>
</evidence>
<accession>A0A850GY16</accession>
<reference evidence="3 4" key="1">
    <citation type="submission" date="2020-06" db="EMBL/GenBank/DDBJ databases">
        <title>Altererythrobacter sp. HHU K3-1.</title>
        <authorList>
            <person name="Zhang D."/>
            <person name="Xue H."/>
        </authorList>
    </citation>
    <scope>NUCLEOTIDE SEQUENCE [LARGE SCALE GENOMIC DNA]</scope>
    <source>
        <strain evidence="3 4">HHU K3-1</strain>
    </source>
</reference>
<dbReference type="GO" id="GO:0016787">
    <property type="term" value="F:hydrolase activity"/>
    <property type="evidence" value="ECO:0007669"/>
    <property type="project" value="UniProtKB-KW"/>
</dbReference>
<gene>
    <name evidence="3" type="ORF">HUV48_05500</name>
</gene>
<dbReference type="AlphaFoldDB" id="A0A850GY16"/>
<proteinExistence type="predicted"/>